<accession>A0ABT4XNR8</accession>
<name>A0ABT4XNR8_9RHOB</name>
<sequence>MRQRDQQTTGKDIELMQYPGFEKMVEPARPKAELWRLIAGLGIVAAVYLGLTRAFFSILQMLIQPDTFWSFAADVETGKTALGLLVLLLLMGAMGLGALVAAELVHQRRPFGLFGARDLFWRQFGRVILALSVLFFAIAILPPWPMSRDMNPGLPAGVWISLLPLTLCAILIQSGSEELLFRGYLQSQLAARFAHPLIWLTLPSALFALGHYAPAVYGSNAILVAIWAFVFGLATADLTMRAGTLGPAIALHLVNNTLAIAVISLQGDLSGLALYHLPFGPENEAAVRALLPLDLVAIGLAWLAARVAIRA</sequence>
<dbReference type="PANTHER" id="PTHR36435:SF1">
    <property type="entry name" value="CAAX AMINO TERMINAL PROTEASE FAMILY PROTEIN"/>
    <property type="match status" value="1"/>
</dbReference>
<dbReference type="GO" id="GO:0008237">
    <property type="term" value="F:metallopeptidase activity"/>
    <property type="evidence" value="ECO:0007669"/>
    <property type="project" value="UniProtKB-KW"/>
</dbReference>
<keyword evidence="3" id="KW-0645">Protease</keyword>
<feature type="transmembrane region" description="Helical" evidence="1">
    <location>
        <begin position="83"/>
        <end position="105"/>
    </location>
</feature>
<protein>
    <submittedName>
        <fullName evidence="3">CPBP family intramembrane metalloprotease</fullName>
    </submittedName>
</protein>
<feature type="transmembrane region" description="Helical" evidence="1">
    <location>
        <begin position="126"/>
        <end position="144"/>
    </location>
</feature>
<dbReference type="RefSeq" id="WP_271430933.1">
    <property type="nucleotide sequence ID" value="NZ_JAQIOY010000001.1"/>
</dbReference>
<feature type="transmembrane region" description="Helical" evidence="1">
    <location>
        <begin position="245"/>
        <end position="265"/>
    </location>
</feature>
<keyword evidence="1" id="KW-0812">Transmembrane</keyword>
<gene>
    <name evidence="3" type="ORF">PFY00_02500</name>
</gene>
<feature type="transmembrane region" description="Helical" evidence="1">
    <location>
        <begin position="37"/>
        <end position="63"/>
    </location>
</feature>
<evidence type="ECO:0000313" key="4">
    <source>
        <dbReference type="Proteomes" id="UP001210720"/>
    </source>
</evidence>
<keyword evidence="4" id="KW-1185">Reference proteome</keyword>
<feature type="transmembrane region" description="Helical" evidence="1">
    <location>
        <begin position="193"/>
        <end position="213"/>
    </location>
</feature>
<feature type="domain" description="CAAX prenyl protease 2/Lysostaphin resistance protein A-like" evidence="2">
    <location>
        <begin position="161"/>
        <end position="257"/>
    </location>
</feature>
<dbReference type="Proteomes" id="UP001210720">
    <property type="component" value="Unassembled WGS sequence"/>
</dbReference>
<feature type="transmembrane region" description="Helical" evidence="1">
    <location>
        <begin position="219"/>
        <end position="238"/>
    </location>
</feature>
<comment type="caution">
    <text evidence="3">The sequence shown here is derived from an EMBL/GenBank/DDBJ whole genome shotgun (WGS) entry which is preliminary data.</text>
</comment>
<dbReference type="PANTHER" id="PTHR36435">
    <property type="entry name" value="SLR1288 PROTEIN"/>
    <property type="match status" value="1"/>
</dbReference>
<keyword evidence="1" id="KW-0472">Membrane</keyword>
<dbReference type="InterPro" id="IPR003675">
    <property type="entry name" value="Rce1/LyrA-like_dom"/>
</dbReference>
<feature type="transmembrane region" description="Helical" evidence="1">
    <location>
        <begin position="156"/>
        <end position="172"/>
    </location>
</feature>
<dbReference type="EMBL" id="JAQIOY010000001">
    <property type="protein sequence ID" value="MDA7423588.1"/>
    <property type="molecule type" value="Genomic_DNA"/>
</dbReference>
<feature type="transmembrane region" description="Helical" evidence="1">
    <location>
        <begin position="285"/>
        <end position="305"/>
    </location>
</feature>
<reference evidence="3 4" key="1">
    <citation type="submission" date="2023-01" db="EMBL/GenBank/DDBJ databases">
        <title>Thalassococcus onchidii sp. nov., isolated from a marine invertebrate from the South China Sea.</title>
        <authorList>
            <person name="Xu S."/>
            <person name="Liu Z."/>
            <person name="Xu Y."/>
        </authorList>
    </citation>
    <scope>NUCLEOTIDE SEQUENCE [LARGE SCALE GENOMIC DNA]</scope>
    <source>
        <strain evidence="3 4">KCTC 32084</strain>
    </source>
</reference>
<keyword evidence="1" id="KW-1133">Transmembrane helix</keyword>
<evidence type="ECO:0000313" key="3">
    <source>
        <dbReference type="EMBL" id="MDA7423588.1"/>
    </source>
</evidence>
<dbReference type="InterPro" id="IPR052710">
    <property type="entry name" value="CAAX_protease"/>
</dbReference>
<keyword evidence="3" id="KW-0378">Hydrolase</keyword>
<evidence type="ECO:0000259" key="2">
    <source>
        <dbReference type="Pfam" id="PF02517"/>
    </source>
</evidence>
<proteinExistence type="predicted"/>
<dbReference type="Pfam" id="PF02517">
    <property type="entry name" value="Rce1-like"/>
    <property type="match status" value="1"/>
</dbReference>
<organism evidence="3 4">
    <name type="scientific">Thalassococcus lentus</name>
    <dbReference type="NCBI Taxonomy" id="1210524"/>
    <lineage>
        <taxon>Bacteria</taxon>
        <taxon>Pseudomonadati</taxon>
        <taxon>Pseudomonadota</taxon>
        <taxon>Alphaproteobacteria</taxon>
        <taxon>Rhodobacterales</taxon>
        <taxon>Roseobacteraceae</taxon>
        <taxon>Thalassococcus</taxon>
    </lineage>
</organism>
<evidence type="ECO:0000256" key="1">
    <source>
        <dbReference type="SAM" id="Phobius"/>
    </source>
</evidence>
<keyword evidence="3" id="KW-0482">Metalloprotease</keyword>